<dbReference type="Proteomes" id="UP001062846">
    <property type="component" value="Chromosome 12"/>
</dbReference>
<evidence type="ECO:0000313" key="1">
    <source>
        <dbReference type="EMBL" id="KAI8528470.1"/>
    </source>
</evidence>
<dbReference type="EMBL" id="CM046399">
    <property type="protein sequence ID" value="KAI8528470.1"/>
    <property type="molecule type" value="Genomic_DNA"/>
</dbReference>
<sequence length="619" mass="68961">MAPIDPHSFTDSSHPLTTHISLSLYLDFSSSTIHASALLSLPPTPPPPHSPAVISLDTRSLSISSVTDPLTNSPLPFSLSSPSDPIKGQSLTVSLSNNTSNKILIAFTTSPSSSALQWLSPPQTLSKSLPFVYTQCQSIHARSIFPCQDTPAARVCYSARLNVPRQLSAVMAARHVERRPPTAGEAAAACDDALWCAEGRVVEEFVMEQPVPPYLFAFAVGEIGWREVGPRTKVYAEAVPAVLDAAAREFAGTEDLIRVGESLFGGYEWERFDLLVLPPSFPYGGMENPRMVFLTPTVIKGDASGAQVVAHELAHSWTGNLITNKTNDHFWLNEGFTTYAERRIVEAVQGEDIAALNIGIGWRGLVKEMERFKDNMEFTKLKTNQEGVDPDDVYSEVPYEKGFQFLWRIERQIGRPAFDEFVKKYIATFKFQSIDTDMFLNFLKANVPGIENEIDLQEWTEGIGIPSDAMEPVSNIYSKIVSLANEFKLGQMPREDEVADWRGQEWELYLENLPKSVEASQLSALGARYRLAESKDYEVKVAFLQLAITARCRDYHSEVEKTLKEVGRMKYLRPLYTALVQGIGKEEEKVFAKRVFSEARDSYHPIAQGVVESILAKHL</sequence>
<name>A0ACC0LIM2_RHOML</name>
<organism evidence="1 2">
    <name type="scientific">Rhododendron molle</name>
    <name type="common">Chinese azalea</name>
    <name type="synonym">Azalea mollis</name>
    <dbReference type="NCBI Taxonomy" id="49168"/>
    <lineage>
        <taxon>Eukaryota</taxon>
        <taxon>Viridiplantae</taxon>
        <taxon>Streptophyta</taxon>
        <taxon>Embryophyta</taxon>
        <taxon>Tracheophyta</taxon>
        <taxon>Spermatophyta</taxon>
        <taxon>Magnoliopsida</taxon>
        <taxon>eudicotyledons</taxon>
        <taxon>Gunneridae</taxon>
        <taxon>Pentapetalae</taxon>
        <taxon>asterids</taxon>
        <taxon>Ericales</taxon>
        <taxon>Ericaceae</taxon>
        <taxon>Ericoideae</taxon>
        <taxon>Rhodoreae</taxon>
        <taxon>Rhododendron</taxon>
    </lineage>
</organism>
<gene>
    <name evidence="1" type="ORF">RHMOL_Rhmol12G0150600</name>
</gene>
<comment type="caution">
    <text evidence="1">The sequence shown here is derived from an EMBL/GenBank/DDBJ whole genome shotgun (WGS) entry which is preliminary data.</text>
</comment>
<evidence type="ECO:0000313" key="2">
    <source>
        <dbReference type="Proteomes" id="UP001062846"/>
    </source>
</evidence>
<proteinExistence type="predicted"/>
<keyword evidence="2" id="KW-1185">Reference proteome</keyword>
<protein>
    <submittedName>
        <fullName evidence="1">Uncharacterized protein</fullName>
    </submittedName>
</protein>
<accession>A0ACC0LIM2</accession>
<reference evidence="1" key="1">
    <citation type="submission" date="2022-02" db="EMBL/GenBank/DDBJ databases">
        <title>Plant Genome Project.</title>
        <authorList>
            <person name="Zhang R.-G."/>
        </authorList>
    </citation>
    <scope>NUCLEOTIDE SEQUENCE</scope>
    <source>
        <strain evidence="1">AT1</strain>
    </source>
</reference>